<dbReference type="RefSeq" id="WP_192150751.1">
    <property type="nucleotide sequence ID" value="NZ_JACYXI010000020.1"/>
</dbReference>
<name>A0ABR9CTE1_9HYPH</name>
<keyword evidence="2" id="KW-1185">Reference proteome</keyword>
<gene>
    <name evidence="1" type="ORF">IG616_21410</name>
</gene>
<protein>
    <submittedName>
        <fullName evidence="1">Uncharacterized protein</fullName>
    </submittedName>
</protein>
<reference evidence="2" key="1">
    <citation type="submission" date="2020-09" db="EMBL/GenBank/DDBJ databases">
        <title>The genome sequence of strain Labrenzia suaedae 4C16A.</title>
        <authorList>
            <person name="Liu Y."/>
        </authorList>
    </citation>
    <scope>NUCLEOTIDE SEQUENCE [LARGE SCALE GENOMIC DNA]</scope>
    <source>
        <strain evidence="2">4C16A</strain>
    </source>
</reference>
<organism evidence="1 2">
    <name type="scientific">Roseibium litorale</name>
    <dbReference type="NCBI Taxonomy" id="2803841"/>
    <lineage>
        <taxon>Bacteria</taxon>
        <taxon>Pseudomonadati</taxon>
        <taxon>Pseudomonadota</taxon>
        <taxon>Alphaproteobacteria</taxon>
        <taxon>Hyphomicrobiales</taxon>
        <taxon>Stappiaceae</taxon>
        <taxon>Roseibium</taxon>
    </lineage>
</organism>
<sequence>MRRLVQIQSITRRNRHEVNRLIFDTVAGLGGWIDDVQMYSNIMSTIRLTLPRGRFADLAGTLSGNGVPVDLPASLKTDPAETSEQSASLQITFVHNEPDLRREIPAVPG</sequence>
<reference evidence="1 2" key="2">
    <citation type="journal article" date="2021" name="Int. J. Syst. Evol. Microbiol.">
        <title>Roseibium litorale sp. nov., isolated from a tidal flat sediment and proposal for the reclassification of Labrenzia polysiphoniae as Roseibium polysiphoniae comb. nov.</title>
        <authorList>
            <person name="Liu Y."/>
            <person name="Pei T."/>
            <person name="Du J."/>
            <person name="Chao M."/>
            <person name="Deng M.R."/>
            <person name="Zhu H."/>
        </authorList>
    </citation>
    <scope>NUCLEOTIDE SEQUENCE [LARGE SCALE GENOMIC DNA]</scope>
    <source>
        <strain evidence="1 2">4C16A</strain>
    </source>
</reference>
<comment type="caution">
    <text evidence="1">The sequence shown here is derived from an EMBL/GenBank/DDBJ whole genome shotgun (WGS) entry which is preliminary data.</text>
</comment>
<dbReference type="EMBL" id="JACYXI010000020">
    <property type="protein sequence ID" value="MBD8894112.1"/>
    <property type="molecule type" value="Genomic_DNA"/>
</dbReference>
<dbReference type="Proteomes" id="UP000632063">
    <property type="component" value="Unassembled WGS sequence"/>
</dbReference>
<evidence type="ECO:0000313" key="2">
    <source>
        <dbReference type="Proteomes" id="UP000632063"/>
    </source>
</evidence>
<proteinExistence type="predicted"/>
<evidence type="ECO:0000313" key="1">
    <source>
        <dbReference type="EMBL" id="MBD8894112.1"/>
    </source>
</evidence>
<accession>A0ABR9CTE1</accession>